<evidence type="ECO:0000259" key="1">
    <source>
        <dbReference type="Pfam" id="PF03795"/>
    </source>
</evidence>
<gene>
    <name evidence="2" type="ORF">B0A55_03661</name>
</gene>
<sequence length="114" mass="12740">MAPQRRPLYELMAGKQEWMVILPDKKDALADRMKVRPDHLAALKPSVESGFWVMGGASLDEPVKEGEGPKINGSVMMAVAESKDEVLEKIKADVYYTSGVWDVEKIQIFPFKSS</sequence>
<dbReference type="PANTHER" id="PTHR33606">
    <property type="entry name" value="PROTEIN YCII"/>
    <property type="match status" value="1"/>
</dbReference>
<protein>
    <recommendedName>
        <fullName evidence="1">YCII-related domain-containing protein</fullName>
    </recommendedName>
</protein>
<dbReference type="AlphaFoldDB" id="A0A4U0XQP3"/>
<comment type="caution">
    <text evidence="2">The sequence shown here is derived from an EMBL/GenBank/DDBJ whole genome shotgun (WGS) entry which is preliminary data.</text>
</comment>
<keyword evidence="3" id="KW-1185">Reference proteome</keyword>
<accession>A0A4U0XQP3</accession>
<feature type="domain" description="YCII-related" evidence="1">
    <location>
        <begin position="18"/>
        <end position="111"/>
    </location>
</feature>
<dbReference type="Proteomes" id="UP000309340">
    <property type="component" value="Unassembled WGS sequence"/>
</dbReference>
<dbReference type="EMBL" id="NAJQ01000080">
    <property type="protein sequence ID" value="TKA79882.1"/>
    <property type="molecule type" value="Genomic_DNA"/>
</dbReference>
<dbReference type="InterPro" id="IPR005545">
    <property type="entry name" value="YCII"/>
</dbReference>
<proteinExistence type="predicted"/>
<dbReference type="Gene3D" id="3.30.70.1060">
    <property type="entry name" value="Dimeric alpha+beta barrel"/>
    <property type="match status" value="1"/>
</dbReference>
<dbReference type="SUPFAM" id="SSF54909">
    <property type="entry name" value="Dimeric alpha+beta barrel"/>
    <property type="match status" value="1"/>
</dbReference>
<dbReference type="InterPro" id="IPR011008">
    <property type="entry name" value="Dimeric_a/b-barrel"/>
</dbReference>
<dbReference type="OrthoDB" id="5519740at2759"/>
<reference evidence="2 3" key="1">
    <citation type="submission" date="2017-03" db="EMBL/GenBank/DDBJ databases">
        <title>Genomes of endolithic fungi from Antarctica.</title>
        <authorList>
            <person name="Coleine C."/>
            <person name="Masonjones S."/>
            <person name="Stajich J.E."/>
        </authorList>
    </citation>
    <scope>NUCLEOTIDE SEQUENCE [LARGE SCALE GENOMIC DNA]</scope>
    <source>
        <strain evidence="2 3">CCFEE 5184</strain>
    </source>
</reference>
<dbReference type="STRING" id="329884.A0A4U0XQP3"/>
<dbReference type="InterPro" id="IPR051807">
    <property type="entry name" value="Sec-metab_biosynth-assoc"/>
</dbReference>
<name>A0A4U0XQP3_9PEZI</name>
<dbReference type="PANTHER" id="PTHR33606:SF3">
    <property type="entry name" value="PROTEIN YCII"/>
    <property type="match status" value="1"/>
</dbReference>
<organism evidence="2 3">
    <name type="scientific">Friedmanniomyces simplex</name>
    <dbReference type="NCBI Taxonomy" id="329884"/>
    <lineage>
        <taxon>Eukaryota</taxon>
        <taxon>Fungi</taxon>
        <taxon>Dikarya</taxon>
        <taxon>Ascomycota</taxon>
        <taxon>Pezizomycotina</taxon>
        <taxon>Dothideomycetes</taxon>
        <taxon>Dothideomycetidae</taxon>
        <taxon>Mycosphaerellales</taxon>
        <taxon>Teratosphaeriaceae</taxon>
        <taxon>Friedmanniomyces</taxon>
    </lineage>
</organism>
<dbReference type="Pfam" id="PF03795">
    <property type="entry name" value="YCII"/>
    <property type="match status" value="1"/>
</dbReference>
<evidence type="ECO:0000313" key="2">
    <source>
        <dbReference type="EMBL" id="TKA79882.1"/>
    </source>
</evidence>
<evidence type="ECO:0000313" key="3">
    <source>
        <dbReference type="Proteomes" id="UP000309340"/>
    </source>
</evidence>